<evidence type="ECO:0000259" key="1">
    <source>
        <dbReference type="Pfam" id="PF00078"/>
    </source>
</evidence>
<reference evidence="2" key="2">
    <citation type="submission" date="2022-06" db="UniProtKB">
        <authorList>
            <consortium name="EnsemblMetazoa"/>
        </authorList>
    </citation>
    <scope>IDENTIFICATION</scope>
    <source>
        <strain evidence="2">DF5081</strain>
    </source>
</reference>
<dbReference type="InterPro" id="IPR000477">
    <property type="entry name" value="RT_dom"/>
</dbReference>
<protein>
    <submittedName>
        <fullName evidence="2">Reverse transcriptase domain-containing protein</fullName>
    </submittedName>
</protein>
<dbReference type="EnsemblMetazoa" id="CJA20113.1">
    <property type="protein sequence ID" value="CJA20113.1"/>
    <property type="gene ID" value="WBGene00175684"/>
</dbReference>
<sequence>MEKEIQQFYSKLFRCNRGPPVIASPIGMESPPPFLSEEVRAAFRSFPNGKAVGDDKITADFFKSFHDNVIFLLTDRFTKKGTKKIWRRPICLLPVLYKAFTKCGLNRIRITLEEAQPVEQAGFRRSFSTIDQIHYIQRLLEVGREYQQPLTLVFIDFHKAFDSVEPQAIWESLKSQDVQPAYIALLQQQKDTKRVFI</sequence>
<proteinExistence type="predicted"/>
<keyword evidence="3" id="KW-1185">Reference proteome</keyword>
<feature type="domain" description="Reverse transcriptase" evidence="1">
    <location>
        <begin position="79"/>
        <end position="183"/>
    </location>
</feature>
<reference evidence="3" key="1">
    <citation type="submission" date="2010-08" db="EMBL/GenBank/DDBJ databases">
        <authorList>
            <consortium name="Caenorhabditis japonica Sequencing Consortium"/>
            <person name="Wilson R.K."/>
        </authorList>
    </citation>
    <scope>NUCLEOTIDE SEQUENCE [LARGE SCALE GENOMIC DNA]</scope>
    <source>
        <strain evidence="3">DF5081</strain>
    </source>
</reference>
<name>A0A8R1I5C8_CAEJA</name>
<dbReference type="Proteomes" id="UP000005237">
    <property type="component" value="Unassembled WGS sequence"/>
</dbReference>
<evidence type="ECO:0000313" key="2">
    <source>
        <dbReference type="EnsemblMetazoa" id="CJA20113.1"/>
    </source>
</evidence>
<organism evidence="2 3">
    <name type="scientific">Caenorhabditis japonica</name>
    <dbReference type="NCBI Taxonomy" id="281687"/>
    <lineage>
        <taxon>Eukaryota</taxon>
        <taxon>Metazoa</taxon>
        <taxon>Ecdysozoa</taxon>
        <taxon>Nematoda</taxon>
        <taxon>Chromadorea</taxon>
        <taxon>Rhabditida</taxon>
        <taxon>Rhabditina</taxon>
        <taxon>Rhabditomorpha</taxon>
        <taxon>Rhabditoidea</taxon>
        <taxon>Rhabditidae</taxon>
        <taxon>Peloderinae</taxon>
        <taxon>Caenorhabditis</taxon>
    </lineage>
</organism>
<evidence type="ECO:0000313" key="3">
    <source>
        <dbReference type="Proteomes" id="UP000005237"/>
    </source>
</evidence>
<dbReference type="Pfam" id="PF00078">
    <property type="entry name" value="RVT_1"/>
    <property type="match status" value="1"/>
</dbReference>
<dbReference type="PANTHER" id="PTHR19446">
    <property type="entry name" value="REVERSE TRANSCRIPTASES"/>
    <property type="match status" value="1"/>
</dbReference>
<accession>A0A8R1I5C8</accession>
<dbReference type="AlphaFoldDB" id="A0A8R1I5C8"/>